<dbReference type="STRING" id="930117.SAMN05216225_1001406"/>
<name>A0A1M5CV44_9BACI</name>
<protein>
    <submittedName>
        <fullName evidence="2">Uncharacterized protein YqkB</fullName>
    </submittedName>
</protein>
<feature type="domain" description="Core" evidence="1">
    <location>
        <begin position="1"/>
        <end position="98"/>
    </location>
</feature>
<dbReference type="EMBL" id="FQVW01000001">
    <property type="protein sequence ID" value="SHF58640.1"/>
    <property type="molecule type" value="Genomic_DNA"/>
</dbReference>
<evidence type="ECO:0000313" key="3">
    <source>
        <dbReference type="Proteomes" id="UP000183988"/>
    </source>
</evidence>
<dbReference type="Pfam" id="PF01521">
    <property type="entry name" value="Fe-S_biosyn"/>
    <property type="match status" value="1"/>
</dbReference>
<dbReference type="Proteomes" id="UP000183988">
    <property type="component" value="Unassembled WGS sequence"/>
</dbReference>
<sequence length="103" mass="11749">MLLTITQQAKEQLDQIKNGYYLQLWYDTKGLGCGVNGMPTFRFVDEKESFHQDVDCETYPAIIASQQQTFFSQKVKLDFINGMFRLSSPEGILNPFISVSSIV</sequence>
<evidence type="ECO:0000313" key="2">
    <source>
        <dbReference type="EMBL" id="SHF58640.1"/>
    </source>
</evidence>
<accession>A0A1M5CV44</accession>
<dbReference type="InterPro" id="IPR035903">
    <property type="entry name" value="HesB-like_dom_sf"/>
</dbReference>
<gene>
    <name evidence="2" type="ORF">SAMN05216225_1001406</name>
</gene>
<dbReference type="InterPro" id="IPR000361">
    <property type="entry name" value="ATAP_core_dom"/>
</dbReference>
<dbReference type="AlphaFoldDB" id="A0A1M5CV44"/>
<reference evidence="2 3" key="1">
    <citation type="submission" date="2016-11" db="EMBL/GenBank/DDBJ databases">
        <authorList>
            <person name="Jaros S."/>
            <person name="Januszkiewicz K."/>
            <person name="Wedrychowicz H."/>
        </authorList>
    </citation>
    <scope>NUCLEOTIDE SEQUENCE [LARGE SCALE GENOMIC DNA]</scope>
    <source>
        <strain evidence="2 3">IBRC-M 10683</strain>
    </source>
</reference>
<dbReference type="SUPFAM" id="SSF89360">
    <property type="entry name" value="HesB-like domain"/>
    <property type="match status" value="1"/>
</dbReference>
<dbReference type="Gene3D" id="2.60.300.12">
    <property type="entry name" value="HesB-like domain"/>
    <property type="match status" value="1"/>
</dbReference>
<dbReference type="OrthoDB" id="2361087at2"/>
<organism evidence="2 3">
    <name type="scientific">Ornithinibacillus halophilus</name>
    <dbReference type="NCBI Taxonomy" id="930117"/>
    <lineage>
        <taxon>Bacteria</taxon>
        <taxon>Bacillati</taxon>
        <taxon>Bacillota</taxon>
        <taxon>Bacilli</taxon>
        <taxon>Bacillales</taxon>
        <taxon>Bacillaceae</taxon>
        <taxon>Ornithinibacillus</taxon>
    </lineage>
</organism>
<evidence type="ECO:0000259" key="1">
    <source>
        <dbReference type="Pfam" id="PF01521"/>
    </source>
</evidence>
<proteinExistence type="predicted"/>
<dbReference type="RefSeq" id="WP_072887476.1">
    <property type="nucleotide sequence ID" value="NZ_FQVW01000001.1"/>
</dbReference>
<keyword evidence="3" id="KW-1185">Reference proteome</keyword>